<feature type="transmembrane region" description="Helical" evidence="1">
    <location>
        <begin position="170"/>
        <end position="191"/>
    </location>
</feature>
<keyword evidence="5" id="KW-1185">Reference proteome</keyword>
<dbReference type="InterPro" id="IPR005330">
    <property type="entry name" value="MHYT_dom"/>
</dbReference>
<reference evidence="4 5" key="1">
    <citation type="submission" date="2020-01" db="EMBL/GenBank/DDBJ databases">
        <title>Herbidospora sp. NEAU-GS84 nov., a novel actinomycete isolated from soil.</title>
        <authorList>
            <person name="Han L."/>
        </authorList>
    </citation>
    <scope>NUCLEOTIDE SEQUENCE [LARGE SCALE GENOMIC DNA]</scope>
    <source>
        <strain evidence="4 5">NEAU-GS84</strain>
    </source>
</reference>
<keyword evidence="1" id="KW-1133">Transmembrane helix</keyword>
<keyword evidence="1" id="KW-0812">Transmembrane</keyword>
<feature type="transmembrane region" description="Helical" evidence="1">
    <location>
        <begin position="143"/>
        <end position="163"/>
    </location>
</feature>
<evidence type="ECO:0000259" key="3">
    <source>
        <dbReference type="PROSITE" id="PS50924"/>
    </source>
</evidence>
<evidence type="ECO:0000256" key="2">
    <source>
        <dbReference type="SAM" id="MobiDB-lite"/>
    </source>
</evidence>
<dbReference type="AlphaFoldDB" id="A0A7C9N0A1"/>
<gene>
    <name evidence="4" type="ORF">GT755_13865</name>
</gene>
<evidence type="ECO:0000256" key="1">
    <source>
        <dbReference type="PROSITE-ProRule" id="PRU00244"/>
    </source>
</evidence>
<dbReference type="RefSeq" id="WP_161480137.1">
    <property type="nucleotide sequence ID" value="NZ_WXEW01000004.1"/>
</dbReference>
<accession>A0A7C9N0A1</accession>
<dbReference type="GO" id="GO:0016020">
    <property type="term" value="C:membrane"/>
    <property type="evidence" value="ECO:0007669"/>
    <property type="project" value="UniProtKB-UniRule"/>
</dbReference>
<dbReference type="PROSITE" id="PS50924">
    <property type="entry name" value="MHYT"/>
    <property type="match status" value="1"/>
</dbReference>
<evidence type="ECO:0000313" key="4">
    <source>
        <dbReference type="EMBL" id="NAS22770.1"/>
    </source>
</evidence>
<keyword evidence="1" id="KW-0472">Membrane</keyword>
<feature type="region of interest" description="Disordered" evidence="2">
    <location>
        <begin position="242"/>
        <end position="279"/>
    </location>
</feature>
<feature type="domain" description="MHYT" evidence="3">
    <location>
        <begin position="9"/>
        <end position="197"/>
    </location>
</feature>
<organism evidence="4 5">
    <name type="scientific">Herbidospora solisilvae</name>
    <dbReference type="NCBI Taxonomy" id="2696284"/>
    <lineage>
        <taxon>Bacteria</taxon>
        <taxon>Bacillati</taxon>
        <taxon>Actinomycetota</taxon>
        <taxon>Actinomycetes</taxon>
        <taxon>Streptosporangiales</taxon>
        <taxon>Streptosporangiaceae</taxon>
        <taxon>Herbidospora</taxon>
    </lineage>
</organism>
<proteinExistence type="predicted"/>
<feature type="transmembrane region" description="Helical" evidence="1">
    <location>
        <begin position="110"/>
        <end position="131"/>
    </location>
</feature>
<feature type="transmembrane region" description="Helical" evidence="1">
    <location>
        <begin position="12"/>
        <end position="32"/>
    </location>
</feature>
<sequence>MSHINHFSHGALTPLLAYLMSVVGSLLGLILTTRARSAHGASRYRWLAGGALAIGGTGIWVMHFIAMMGFDVDSEIRFDVGLTAISAIVAVGVVYGGLHVVSRGDGFPRLLAGGLLAGAGVGAMHYIGMFAMSMSGTLAFDPVMVALSVLIAIVAATVALWFTLKVEGPLATTGAALMMGVAVTGMHYTGMYALSVTPGDNVPRGAAAMDFLLPLIAGISLITVGLLLAILLSPSAREMREDSELLERLQHRRTTPATPPPPPAPQRGQDGDDLFTPRR</sequence>
<comment type="caution">
    <text evidence="4">The sequence shown here is derived from an EMBL/GenBank/DDBJ whole genome shotgun (WGS) entry which is preliminary data.</text>
</comment>
<feature type="transmembrane region" description="Helical" evidence="1">
    <location>
        <begin position="80"/>
        <end position="98"/>
    </location>
</feature>
<dbReference type="Proteomes" id="UP000479526">
    <property type="component" value="Unassembled WGS sequence"/>
</dbReference>
<feature type="transmembrane region" description="Helical" evidence="1">
    <location>
        <begin position="211"/>
        <end position="232"/>
    </location>
</feature>
<dbReference type="EMBL" id="WXEW01000004">
    <property type="protein sequence ID" value="NAS22770.1"/>
    <property type="molecule type" value="Genomic_DNA"/>
</dbReference>
<dbReference type="Pfam" id="PF03707">
    <property type="entry name" value="MHYT"/>
    <property type="match status" value="3"/>
</dbReference>
<feature type="transmembrane region" description="Helical" evidence="1">
    <location>
        <begin position="44"/>
        <end position="68"/>
    </location>
</feature>
<name>A0A7C9N0A1_9ACTN</name>
<dbReference type="PANTHER" id="PTHR35152">
    <property type="entry name" value="DOMAIN SIGNALLING PROTEIN, PUTATIVE (AFU_ORTHOLOGUE AFUA_5G11310)-RELATED"/>
    <property type="match status" value="1"/>
</dbReference>
<evidence type="ECO:0000313" key="5">
    <source>
        <dbReference type="Proteomes" id="UP000479526"/>
    </source>
</evidence>
<dbReference type="PANTHER" id="PTHR35152:SF1">
    <property type="entry name" value="DOMAIN SIGNALLING PROTEIN, PUTATIVE (AFU_ORTHOLOGUE AFUA_5G11310)-RELATED"/>
    <property type="match status" value="1"/>
</dbReference>
<protein>
    <recommendedName>
        <fullName evidence="3">MHYT domain-containing protein</fullName>
    </recommendedName>
</protein>